<evidence type="ECO:0000256" key="7">
    <source>
        <dbReference type="ARBA" id="ARBA00023242"/>
    </source>
</evidence>
<comment type="cofactor">
    <cofactor evidence="1">
        <name>a divalent metal cation</name>
        <dbReference type="ChEBI" id="CHEBI:60240"/>
    </cofactor>
</comment>
<evidence type="ECO:0000256" key="2">
    <source>
        <dbReference type="ARBA" id="ARBA00004123"/>
    </source>
</evidence>
<comment type="caution">
    <text evidence="11">The sequence shown here is derived from an EMBL/GenBank/DDBJ whole genome shotgun (WGS) entry which is preliminary data.</text>
</comment>
<feature type="coiled-coil region" evidence="8">
    <location>
        <begin position="490"/>
        <end position="540"/>
    </location>
</feature>
<feature type="region of interest" description="Disordered" evidence="9">
    <location>
        <begin position="324"/>
        <end position="360"/>
    </location>
</feature>
<comment type="subcellular location">
    <subcellularLocation>
        <location evidence="2">Nucleus</location>
    </subcellularLocation>
</comment>
<evidence type="ECO:0000259" key="10">
    <source>
        <dbReference type="Pfam" id="PF13359"/>
    </source>
</evidence>
<keyword evidence="5" id="KW-0479">Metal-binding</keyword>
<keyword evidence="7" id="KW-0539">Nucleus</keyword>
<dbReference type="InterPro" id="IPR027806">
    <property type="entry name" value="HARBI1_dom"/>
</dbReference>
<dbReference type="Pfam" id="PF13359">
    <property type="entry name" value="DDE_Tnp_4"/>
    <property type="match status" value="1"/>
</dbReference>
<dbReference type="PANTHER" id="PTHR22930">
    <property type="match status" value="1"/>
</dbReference>
<evidence type="ECO:0000256" key="1">
    <source>
        <dbReference type="ARBA" id="ARBA00001968"/>
    </source>
</evidence>
<evidence type="ECO:0000256" key="6">
    <source>
        <dbReference type="ARBA" id="ARBA00022801"/>
    </source>
</evidence>
<evidence type="ECO:0000313" key="12">
    <source>
        <dbReference type="Proteomes" id="UP001148838"/>
    </source>
</evidence>
<evidence type="ECO:0000313" key="11">
    <source>
        <dbReference type="EMBL" id="KAJ4448267.1"/>
    </source>
</evidence>
<keyword evidence="12" id="KW-1185">Reference proteome</keyword>
<protein>
    <recommendedName>
        <fullName evidence="10">DDE Tnp4 domain-containing protein</fullName>
    </recommendedName>
</protein>
<evidence type="ECO:0000256" key="8">
    <source>
        <dbReference type="SAM" id="Coils"/>
    </source>
</evidence>
<keyword evidence="4" id="KW-0540">Nuclease</keyword>
<proteinExistence type="inferred from homology"/>
<dbReference type="PANTHER" id="PTHR22930:SF85">
    <property type="entry name" value="GH03217P-RELATED"/>
    <property type="match status" value="1"/>
</dbReference>
<feature type="region of interest" description="Disordered" evidence="9">
    <location>
        <begin position="439"/>
        <end position="476"/>
    </location>
</feature>
<keyword evidence="6" id="KW-0378">Hydrolase</keyword>
<evidence type="ECO:0000256" key="4">
    <source>
        <dbReference type="ARBA" id="ARBA00022722"/>
    </source>
</evidence>
<dbReference type="Proteomes" id="UP001148838">
    <property type="component" value="Unassembled WGS sequence"/>
</dbReference>
<name>A0ABQ8TQG4_PERAM</name>
<evidence type="ECO:0000256" key="5">
    <source>
        <dbReference type="ARBA" id="ARBA00022723"/>
    </source>
</evidence>
<organism evidence="11 12">
    <name type="scientific">Periplaneta americana</name>
    <name type="common">American cockroach</name>
    <name type="synonym">Blatta americana</name>
    <dbReference type="NCBI Taxonomy" id="6978"/>
    <lineage>
        <taxon>Eukaryota</taxon>
        <taxon>Metazoa</taxon>
        <taxon>Ecdysozoa</taxon>
        <taxon>Arthropoda</taxon>
        <taxon>Hexapoda</taxon>
        <taxon>Insecta</taxon>
        <taxon>Pterygota</taxon>
        <taxon>Neoptera</taxon>
        <taxon>Polyneoptera</taxon>
        <taxon>Dictyoptera</taxon>
        <taxon>Blattodea</taxon>
        <taxon>Blattoidea</taxon>
        <taxon>Blattidae</taxon>
        <taxon>Blattinae</taxon>
        <taxon>Periplaneta</taxon>
    </lineage>
</organism>
<sequence>MSHSSTSSDNDMEYISSGDELGLLELFEERDRPKNENYFEHTIPRYNDSEFVEHFRVSRHVAESVSQQFEISQYFHYQSGRHGKLGSFQQIIIFLWFAGHQTSSFRDVADRFDISISSLFKIIRKITYFLSNLSQHIISWPTPAEKNEIERNFRENGFPGVIGVIDGSHIKIDKPSNDPDSYLNRKHFHSIQLQVVYDHQRRIRDIFVGFPGSVHDSRVFRVSPLANTLQEKCQDHYILGDSGYPCLRNLLTPFADRGQLTRRQRNFNTKLSKSRYVVEHCFGLLKQKFRQLYHIKLRSIPDVVHFIRACCVLHNMALTDDFHLQDPDHENDHGHEQEHEGENYAEDDDDDGNRNDRNGIEMRNYGTAKIDGGYWKGITKSCGQQQKDWKGKKNFEYQEQFDEIYVNKRNIHPELLLATDTVQEMPISFEISEQLDIAQEQSTSIPSTSNDRPIDNNSEANVTQSRPKRRKTQTNSTLELMRKDRKDYYTEFLKIQRERLEFEKEKAKTRQNKIQEMLEVEKEKAKARQYQNELLAKEMRF</sequence>
<evidence type="ECO:0000256" key="3">
    <source>
        <dbReference type="ARBA" id="ARBA00006958"/>
    </source>
</evidence>
<dbReference type="InterPro" id="IPR045249">
    <property type="entry name" value="HARBI1-like"/>
</dbReference>
<keyword evidence="8" id="KW-0175">Coiled coil</keyword>
<accession>A0ABQ8TQG4</accession>
<feature type="compositionally biased region" description="Polar residues" evidence="9">
    <location>
        <begin position="439"/>
        <end position="465"/>
    </location>
</feature>
<evidence type="ECO:0000256" key="9">
    <source>
        <dbReference type="SAM" id="MobiDB-lite"/>
    </source>
</evidence>
<feature type="compositionally biased region" description="Basic and acidic residues" evidence="9">
    <location>
        <begin position="324"/>
        <end position="342"/>
    </location>
</feature>
<feature type="domain" description="DDE Tnp4" evidence="10">
    <location>
        <begin position="165"/>
        <end position="315"/>
    </location>
</feature>
<comment type="similarity">
    <text evidence="3">Belongs to the HARBI1 family.</text>
</comment>
<gene>
    <name evidence="11" type="ORF">ANN_10281</name>
</gene>
<dbReference type="EMBL" id="JAJSOF020000005">
    <property type="protein sequence ID" value="KAJ4448267.1"/>
    <property type="molecule type" value="Genomic_DNA"/>
</dbReference>
<reference evidence="11 12" key="1">
    <citation type="journal article" date="2022" name="Allergy">
        <title>Genome assembly and annotation of Periplaneta americana reveal a comprehensive cockroach allergen profile.</title>
        <authorList>
            <person name="Wang L."/>
            <person name="Xiong Q."/>
            <person name="Saelim N."/>
            <person name="Wang L."/>
            <person name="Nong W."/>
            <person name="Wan A.T."/>
            <person name="Shi M."/>
            <person name="Liu X."/>
            <person name="Cao Q."/>
            <person name="Hui J.H.L."/>
            <person name="Sookrung N."/>
            <person name="Leung T.F."/>
            <person name="Tungtrongchitr A."/>
            <person name="Tsui S.K.W."/>
        </authorList>
    </citation>
    <scope>NUCLEOTIDE SEQUENCE [LARGE SCALE GENOMIC DNA]</scope>
    <source>
        <strain evidence="11">PWHHKU_190912</strain>
    </source>
</reference>